<comment type="caution">
    <text evidence="4">The sequence shown here is derived from an EMBL/GenBank/DDBJ whole genome shotgun (WGS) entry which is preliminary data.</text>
</comment>
<dbReference type="Pfam" id="PF12796">
    <property type="entry name" value="Ank_2"/>
    <property type="match status" value="1"/>
</dbReference>
<dbReference type="AlphaFoldDB" id="A0A7J7K2P2"/>
<accession>A0A7J7K2P2</accession>
<name>A0A7J7K2P2_BUGNE</name>
<dbReference type="Proteomes" id="UP000593567">
    <property type="component" value="Unassembled WGS sequence"/>
</dbReference>
<gene>
    <name evidence="4" type="ORF">EB796_009770</name>
</gene>
<proteinExistence type="predicted"/>
<protein>
    <recommendedName>
        <fullName evidence="6">Myotrophin</fullName>
    </recommendedName>
</protein>
<organism evidence="4 5">
    <name type="scientific">Bugula neritina</name>
    <name type="common">Brown bryozoan</name>
    <name type="synonym">Sertularia neritina</name>
    <dbReference type="NCBI Taxonomy" id="10212"/>
    <lineage>
        <taxon>Eukaryota</taxon>
        <taxon>Metazoa</taxon>
        <taxon>Spiralia</taxon>
        <taxon>Lophotrochozoa</taxon>
        <taxon>Bryozoa</taxon>
        <taxon>Gymnolaemata</taxon>
        <taxon>Cheilostomatida</taxon>
        <taxon>Flustrina</taxon>
        <taxon>Buguloidea</taxon>
        <taxon>Bugulidae</taxon>
        <taxon>Bugula</taxon>
    </lineage>
</organism>
<feature type="repeat" description="ANK" evidence="3">
    <location>
        <begin position="61"/>
        <end position="93"/>
    </location>
</feature>
<evidence type="ECO:0000313" key="4">
    <source>
        <dbReference type="EMBL" id="KAF6031868.1"/>
    </source>
</evidence>
<feature type="repeat" description="ANK" evidence="3">
    <location>
        <begin position="28"/>
        <end position="60"/>
    </location>
</feature>
<dbReference type="PANTHER" id="PTHR24189">
    <property type="entry name" value="MYOTROPHIN"/>
    <property type="match status" value="1"/>
</dbReference>
<dbReference type="SUPFAM" id="SSF48403">
    <property type="entry name" value="Ankyrin repeat"/>
    <property type="match status" value="1"/>
</dbReference>
<dbReference type="GO" id="GO:2000812">
    <property type="term" value="P:regulation of barbed-end actin filament capping"/>
    <property type="evidence" value="ECO:0007669"/>
    <property type="project" value="TreeGrafter"/>
</dbReference>
<sequence>MSGLAWSVKNGDLNAVKNLGTDVNEMLDSRYPLHFAADYGQLEVLEYLISQGADINAEDKYGITPLLSAIYEGHEKCVALLLEKGADKNRTHNGQTYYECAETDAIKLLLK</sequence>
<dbReference type="InterPro" id="IPR002110">
    <property type="entry name" value="Ankyrin_rpt"/>
</dbReference>
<evidence type="ECO:0008006" key="6">
    <source>
        <dbReference type="Google" id="ProtNLM"/>
    </source>
</evidence>
<reference evidence="4" key="1">
    <citation type="submission" date="2020-06" db="EMBL/GenBank/DDBJ databases">
        <title>Draft genome of Bugula neritina, a colonial animal packing powerful symbionts and potential medicines.</title>
        <authorList>
            <person name="Rayko M."/>
        </authorList>
    </citation>
    <scope>NUCLEOTIDE SEQUENCE [LARGE SCALE GENOMIC DNA]</scope>
    <source>
        <strain evidence="4">Kwan_BN1</strain>
    </source>
</reference>
<dbReference type="PROSITE" id="PS50088">
    <property type="entry name" value="ANK_REPEAT"/>
    <property type="match status" value="2"/>
</dbReference>
<keyword evidence="2 3" id="KW-0040">ANK repeat</keyword>
<evidence type="ECO:0000256" key="3">
    <source>
        <dbReference type="PROSITE-ProRule" id="PRU00023"/>
    </source>
</evidence>
<keyword evidence="1" id="KW-0677">Repeat</keyword>
<keyword evidence="5" id="KW-1185">Reference proteome</keyword>
<evidence type="ECO:0000313" key="5">
    <source>
        <dbReference type="Proteomes" id="UP000593567"/>
    </source>
</evidence>
<evidence type="ECO:0000256" key="1">
    <source>
        <dbReference type="ARBA" id="ARBA00022737"/>
    </source>
</evidence>
<dbReference type="InterPro" id="IPR050745">
    <property type="entry name" value="Multifunctional_regulatory"/>
</dbReference>
<dbReference type="InterPro" id="IPR036770">
    <property type="entry name" value="Ankyrin_rpt-contain_sf"/>
</dbReference>
<dbReference type="EMBL" id="VXIV02001556">
    <property type="protein sequence ID" value="KAF6031868.1"/>
    <property type="molecule type" value="Genomic_DNA"/>
</dbReference>
<dbReference type="SMART" id="SM00248">
    <property type="entry name" value="ANK"/>
    <property type="match status" value="2"/>
</dbReference>
<dbReference type="GO" id="GO:0005737">
    <property type="term" value="C:cytoplasm"/>
    <property type="evidence" value="ECO:0007669"/>
    <property type="project" value="TreeGrafter"/>
</dbReference>
<evidence type="ECO:0000256" key="2">
    <source>
        <dbReference type="ARBA" id="ARBA00023043"/>
    </source>
</evidence>
<dbReference type="PANTHER" id="PTHR24189:SF69">
    <property type="entry name" value="MYOTROPHIN"/>
    <property type="match status" value="1"/>
</dbReference>
<dbReference type="PRINTS" id="PR01415">
    <property type="entry name" value="ANKYRIN"/>
</dbReference>
<dbReference type="OrthoDB" id="5946465at2759"/>
<dbReference type="Gene3D" id="1.25.40.20">
    <property type="entry name" value="Ankyrin repeat-containing domain"/>
    <property type="match status" value="1"/>
</dbReference>
<dbReference type="PROSITE" id="PS50297">
    <property type="entry name" value="ANK_REP_REGION"/>
    <property type="match status" value="2"/>
</dbReference>
<dbReference type="GO" id="GO:0005634">
    <property type="term" value="C:nucleus"/>
    <property type="evidence" value="ECO:0007669"/>
    <property type="project" value="TreeGrafter"/>
</dbReference>